<organism evidence="6 7">
    <name type="scientific">candidate division WOR_3 bacterium SM23_60</name>
    <dbReference type="NCBI Taxonomy" id="1703780"/>
    <lineage>
        <taxon>Bacteria</taxon>
        <taxon>Bacteria division WOR-3</taxon>
    </lineage>
</organism>
<evidence type="ECO:0000256" key="2">
    <source>
        <dbReference type="ARBA" id="ARBA00022694"/>
    </source>
</evidence>
<gene>
    <name evidence="6" type="ORF">AMJ87_08780</name>
</gene>
<protein>
    <recommendedName>
        <fullName evidence="5">Archease domain-containing protein</fullName>
    </recommendedName>
</protein>
<dbReference type="SUPFAM" id="SSF69819">
    <property type="entry name" value="MTH1598-like"/>
    <property type="match status" value="1"/>
</dbReference>
<name>A0A0S8GFS4_UNCW3</name>
<dbReference type="GO" id="GO:0008033">
    <property type="term" value="P:tRNA processing"/>
    <property type="evidence" value="ECO:0007669"/>
    <property type="project" value="UniProtKB-KW"/>
</dbReference>
<evidence type="ECO:0000259" key="5">
    <source>
        <dbReference type="Pfam" id="PF01951"/>
    </source>
</evidence>
<evidence type="ECO:0000256" key="3">
    <source>
        <dbReference type="ARBA" id="ARBA00022723"/>
    </source>
</evidence>
<dbReference type="EMBL" id="LJUO01000089">
    <property type="protein sequence ID" value="KPK70474.1"/>
    <property type="molecule type" value="Genomic_DNA"/>
</dbReference>
<evidence type="ECO:0000256" key="1">
    <source>
        <dbReference type="ARBA" id="ARBA00007963"/>
    </source>
</evidence>
<dbReference type="InterPro" id="IPR036820">
    <property type="entry name" value="Archease_dom_sf"/>
</dbReference>
<dbReference type="Pfam" id="PF01951">
    <property type="entry name" value="Archease"/>
    <property type="match status" value="1"/>
</dbReference>
<dbReference type="PANTHER" id="PTHR12682">
    <property type="entry name" value="ARCHEASE"/>
    <property type="match status" value="1"/>
</dbReference>
<evidence type="ECO:0000313" key="6">
    <source>
        <dbReference type="EMBL" id="KPK70474.1"/>
    </source>
</evidence>
<dbReference type="Proteomes" id="UP000051096">
    <property type="component" value="Unassembled WGS sequence"/>
</dbReference>
<dbReference type="InterPro" id="IPR002804">
    <property type="entry name" value="Archease"/>
</dbReference>
<keyword evidence="2" id="KW-0819">tRNA processing</keyword>
<keyword evidence="3" id="KW-0479">Metal-binding</keyword>
<dbReference type="InterPro" id="IPR023572">
    <property type="entry name" value="Archease_dom"/>
</dbReference>
<evidence type="ECO:0000313" key="7">
    <source>
        <dbReference type="Proteomes" id="UP000051096"/>
    </source>
</evidence>
<dbReference type="PANTHER" id="PTHR12682:SF11">
    <property type="entry name" value="PROTEIN ARCHEASE"/>
    <property type="match status" value="1"/>
</dbReference>
<proteinExistence type="inferred from homology"/>
<dbReference type="GO" id="GO:0046872">
    <property type="term" value="F:metal ion binding"/>
    <property type="evidence" value="ECO:0007669"/>
    <property type="project" value="UniProtKB-KW"/>
</dbReference>
<keyword evidence="4" id="KW-0106">Calcium</keyword>
<dbReference type="AlphaFoldDB" id="A0A0S8GFS4"/>
<reference evidence="6 7" key="1">
    <citation type="journal article" date="2015" name="Microbiome">
        <title>Genomic resolution of linkages in carbon, nitrogen, and sulfur cycling among widespread estuary sediment bacteria.</title>
        <authorList>
            <person name="Baker B.J."/>
            <person name="Lazar C.S."/>
            <person name="Teske A.P."/>
            <person name="Dick G.J."/>
        </authorList>
    </citation>
    <scope>NUCLEOTIDE SEQUENCE [LARGE SCALE GENOMIC DNA]</scope>
    <source>
        <strain evidence="6">SM23_60</strain>
    </source>
</reference>
<accession>A0A0S8GFS4</accession>
<comment type="similarity">
    <text evidence="1">Belongs to the archease family.</text>
</comment>
<sequence length="137" mass="15873">MEKPYKYIEHTADLGIEITGKTMEDLFLNIGNAIFETQVTGDVKAHKQINIEIKAETIEDLFIDWCRELLYYFSVYGFIPKEYKLTLENTSLTAQLSGDVFDPKRHKPKLEIKNPTYHDFSIKKTDAGYQATIIFDV</sequence>
<evidence type="ECO:0000256" key="4">
    <source>
        <dbReference type="ARBA" id="ARBA00022837"/>
    </source>
</evidence>
<dbReference type="Gene3D" id="3.55.10.10">
    <property type="entry name" value="Archease domain"/>
    <property type="match status" value="1"/>
</dbReference>
<feature type="domain" description="Archease" evidence="5">
    <location>
        <begin position="5"/>
        <end position="137"/>
    </location>
</feature>
<comment type="caution">
    <text evidence="6">The sequence shown here is derived from an EMBL/GenBank/DDBJ whole genome shotgun (WGS) entry which is preliminary data.</text>
</comment>